<dbReference type="CDD" id="cd00051">
    <property type="entry name" value="EFh"/>
    <property type="match status" value="1"/>
</dbReference>
<dbReference type="PROSITE" id="PS50222">
    <property type="entry name" value="EF_HAND_2"/>
    <property type="match status" value="1"/>
</dbReference>
<protein>
    <submittedName>
        <fullName evidence="2">EF-hand domain-containing protein</fullName>
    </submittedName>
</protein>
<accession>A0ABU6KA69</accession>
<dbReference type="InterPro" id="IPR018247">
    <property type="entry name" value="EF_Hand_1_Ca_BS"/>
</dbReference>
<dbReference type="RefSeq" id="WP_327601303.1">
    <property type="nucleotide sequence ID" value="NZ_JAYXHS010000005.1"/>
</dbReference>
<feature type="domain" description="EF-hand" evidence="1">
    <location>
        <begin position="65"/>
        <end position="100"/>
    </location>
</feature>
<dbReference type="SUPFAM" id="SSF47473">
    <property type="entry name" value="EF-hand"/>
    <property type="match status" value="1"/>
</dbReference>
<dbReference type="Proteomes" id="UP001331561">
    <property type="component" value="Unassembled WGS sequence"/>
</dbReference>
<dbReference type="Gene3D" id="1.10.238.10">
    <property type="entry name" value="EF-hand"/>
    <property type="match status" value="1"/>
</dbReference>
<sequence length="106" mass="12039">MSKHKTRRATARGFNQKRAVRNFMVVSALYMTMPPLEAARPVALQGISFSQLDLNRNGFIERQEASRPQFAELLRSADLDKDGRLSEEEFKAAQGAERTVKVKRSK</sequence>
<proteinExistence type="predicted"/>
<comment type="caution">
    <text evidence="2">The sequence shown here is derived from an EMBL/GenBank/DDBJ whole genome shotgun (WGS) entry which is preliminary data.</text>
</comment>
<dbReference type="Pfam" id="PF13202">
    <property type="entry name" value="EF-hand_5"/>
    <property type="match status" value="2"/>
</dbReference>
<dbReference type="PROSITE" id="PS00018">
    <property type="entry name" value="EF_HAND_1"/>
    <property type="match status" value="1"/>
</dbReference>
<name>A0ABU6KA69_9RHOO</name>
<gene>
    <name evidence="2" type="ORF">VVD49_21540</name>
</gene>
<dbReference type="EMBL" id="JAYXHS010000005">
    <property type="protein sequence ID" value="MEC5388331.1"/>
    <property type="molecule type" value="Genomic_DNA"/>
</dbReference>
<evidence type="ECO:0000259" key="1">
    <source>
        <dbReference type="PROSITE" id="PS50222"/>
    </source>
</evidence>
<organism evidence="2 3">
    <name type="scientific">Uliginosibacterium silvisoli</name>
    <dbReference type="NCBI Taxonomy" id="3114758"/>
    <lineage>
        <taxon>Bacteria</taxon>
        <taxon>Pseudomonadati</taxon>
        <taxon>Pseudomonadota</taxon>
        <taxon>Betaproteobacteria</taxon>
        <taxon>Rhodocyclales</taxon>
        <taxon>Zoogloeaceae</taxon>
        <taxon>Uliginosibacterium</taxon>
    </lineage>
</organism>
<dbReference type="InterPro" id="IPR002048">
    <property type="entry name" value="EF_hand_dom"/>
</dbReference>
<keyword evidence="3" id="KW-1185">Reference proteome</keyword>
<dbReference type="InterPro" id="IPR011992">
    <property type="entry name" value="EF-hand-dom_pair"/>
</dbReference>
<evidence type="ECO:0000313" key="2">
    <source>
        <dbReference type="EMBL" id="MEC5388331.1"/>
    </source>
</evidence>
<reference evidence="2 3" key="1">
    <citation type="submission" date="2024-01" db="EMBL/GenBank/DDBJ databases">
        <title>Uliginosibacterium soil sp. nov.</title>
        <authorList>
            <person name="Lv Y."/>
        </authorList>
    </citation>
    <scope>NUCLEOTIDE SEQUENCE [LARGE SCALE GENOMIC DNA]</scope>
    <source>
        <strain evidence="2 3">H3</strain>
    </source>
</reference>
<evidence type="ECO:0000313" key="3">
    <source>
        <dbReference type="Proteomes" id="UP001331561"/>
    </source>
</evidence>